<accession>A0A1H9CYG7</accession>
<gene>
    <name evidence="3" type="ORF">SAMN04488038_103230</name>
</gene>
<name>A0A1H9CYG7_9GAMM</name>
<dbReference type="AlphaFoldDB" id="A0A1H9CYG7"/>
<evidence type="ECO:0000256" key="1">
    <source>
        <dbReference type="ARBA" id="ARBA00022801"/>
    </source>
</evidence>
<evidence type="ECO:0000313" key="4">
    <source>
        <dbReference type="Proteomes" id="UP000199233"/>
    </source>
</evidence>
<dbReference type="SUPFAM" id="SSF53474">
    <property type="entry name" value="alpha/beta-Hydrolases"/>
    <property type="match status" value="1"/>
</dbReference>
<keyword evidence="1" id="KW-0378">Hydrolase</keyword>
<organism evidence="3 4">
    <name type="scientific">Solimonas aquatica</name>
    <dbReference type="NCBI Taxonomy" id="489703"/>
    <lineage>
        <taxon>Bacteria</taxon>
        <taxon>Pseudomonadati</taxon>
        <taxon>Pseudomonadota</taxon>
        <taxon>Gammaproteobacteria</taxon>
        <taxon>Nevskiales</taxon>
        <taxon>Nevskiaceae</taxon>
        <taxon>Solimonas</taxon>
    </lineage>
</organism>
<dbReference type="OrthoDB" id="9805123at2"/>
<dbReference type="InterPro" id="IPR029058">
    <property type="entry name" value="AB_hydrolase_fold"/>
</dbReference>
<dbReference type="PANTHER" id="PTHR22946">
    <property type="entry name" value="DIENELACTONE HYDROLASE DOMAIN-CONTAINING PROTEIN-RELATED"/>
    <property type="match status" value="1"/>
</dbReference>
<dbReference type="STRING" id="489703.SAMN04488038_103230"/>
<evidence type="ECO:0000313" key="3">
    <source>
        <dbReference type="EMBL" id="SEQ06167.1"/>
    </source>
</evidence>
<dbReference type="PANTHER" id="PTHR22946:SF9">
    <property type="entry name" value="POLYKETIDE TRANSFERASE AF380"/>
    <property type="match status" value="1"/>
</dbReference>
<dbReference type="EMBL" id="FOFS01000003">
    <property type="protein sequence ID" value="SEQ06167.1"/>
    <property type="molecule type" value="Genomic_DNA"/>
</dbReference>
<dbReference type="InterPro" id="IPR050261">
    <property type="entry name" value="FrsA_esterase"/>
</dbReference>
<feature type="domain" description="Serine aminopeptidase S33" evidence="2">
    <location>
        <begin position="25"/>
        <end position="266"/>
    </location>
</feature>
<dbReference type="GO" id="GO:0052689">
    <property type="term" value="F:carboxylic ester hydrolase activity"/>
    <property type="evidence" value="ECO:0007669"/>
    <property type="project" value="UniProtKB-ARBA"/>
</dbReference>
<dbReference type="Pfam" id="PF12146">
    <property type="entry name" value="Hydrolase_4"/>
    <property type="match status" value="1"/>
</dbReference>
<proteinExistence type="predicted"/>
<dbReference type="Gene3D" id="3.40.50.1820">
    <property type="entry name" value="alpha/beta hydrolase"/>
    <property type="match status" value="1"/>
</dbReference>
<dbReference type="RefSeq" id="WP_093283017.1">
    <property type="nucleotide sequence ID" value="NZ_FOFS01000003.1"/>
</dbReference>
<evidence type="ECO:0000259" key="2">
    <source>
        <dbReference type="Pfam" id="PF12146"/>
    </source>
</evidence>
<dbReference type="InterPro" id="IPR022742">
    <property type="entry name" value="Hydrolase_4"/>
</dbReference>
<sequence>MRSELSFISEGLRCAAWFYQPATQTPAPVVVLAHGLGAVRQMRLDAYAERFCAAGYACLVFDYRHFGDSEGEPRQLLDIRLQHEDWHRAIAYARTLPGVDAGRVVLWGSSLSGGHVLKVASEAANIAAVIAQVPHLSGPASLRLNSLGKILQLSLHGSYDLARAIVGLSPHYIPSSGGPGELALMTAPGESEGYLNLMPAGQVLDRRVSARFALQIGLYSPVTALRKLKMPVLLQVGDRDLTTPAAPAIAAARGLRNVTLKRYDTGHFQPYVEPMFSTIIEDQLAFLKDALGSPLPA</sequence>
<keyword evidence="4" id="KW-1185">Reference proteome</keyword>
<protein>
    <recommendedName>
        <fullName evidence="2">Serine aminopeptidase S33 domain-containing protein</fullName>
    </recommendedName>
</protein>
<reference evidence="3 4" key="1">
    <citation type="submission" date="2016-10" db="EMBL/GenBank/DDBJ databases">
        <authorList>
            <person name="de Groot N.N."/>
        </authorList>
    </citation>
    <scope>NUCLEOTIDE SEQUENCE [LARGE SCALE GENOMIC DNA]</scope>
    <source>
        <strain evidence="3 4">DSM 25927</strain>
    </source>
</reference>
<dbReference type="Proteomes" id="UP000199233">
    <property type="component" value="Unassembled WGS sequence"/>
</dbReference>